<accession>A0AAQ3QIT7</accession>
<name>A0AAQ3QIT7_9LILI</name>
<evidence type="ECO:0000313" key="2">
    <source>
        <dbReference type="Proteomes" id="UP001327560"/>
    </source>
</evidence>
<organism evidence="1 2">
    <name type="scientific">Canna indica</name>
    <name type="common">Indian-shot</name>
    <dbReference type="NCBI Taxonomy" id="4628"/>
    <lineage>
        <taxon>Eukaryota</taxon>
        <taxon>Viridiplantae</taxon>
        <taxon>Streptophyta</taxon>
        <taxon>Embryophyta</taxon>
        <taxon>Tracheophyta</taxon>
        <taxon>Spermatophyta</taxon>
        <taxon>Magnoliopsida</taxon>
        <taxon>Liliopsida</taxon>
        <taxon>Zingiberales</taxon>
        <taxon>Cannaceae</taxon>
        <taxon>Canna</taxon>
    </lineage>
</organism>
<protein>
    <submittedName>
        <fullName evidence="1">Uncharacterized protein</fullName>
    </submittedName>
</protein>
<dbReference type="EMBL" id="CP136896">
    <property type="protein sequence ID" value="WOL14241.1"/>
    <property type="molecule type" value="Genomic_DNA"/>
</dbReference>
<gene>
    <name evidence="1" type="ORF">Cni_G23021</name>
</gene>
<proteinExistence type="predicted"/>
<keyword evidence="2" id="KW-1185">Reference proteome</keyword>
<reference evidence="1 2" key="1">
    <citation type="submission" date="2023-10" db="EMBL/GenBank/DDBJ databases">
        <title>Chromosome-scale genome assembly provides insights into flower coloration mechanisms of Canna indica.</title>
        <authorList>
            <person name="Li C."/>
        </authorList>
    </citation>
    <scope>NUCLEOTIDE SEQUENCE [LARGE SCALE GENOMIC DNA]</scope>
    <source>
        <tissue evidence="1">Flower</tissue>
    </source>
</reference>
<dbReference type="Proteomes" id="UP001327560">
    <property type="component" value="Chromosome 7"/>
</dbReference>
<evidence type="ECO:0000313" key="1">
    <source>
        <dbReference type="EMBL" id="WOL14241.1"/>
    </source>
</evidence>
<sequence>MDQQTMEVDYGNVKKESLIKEKEEKNKMVNGTDMSVQNLGSRDKVKKKIIETIQGDEVNFMAISKERVQVLINLEKRAEDLHRNLSYSFVIAVNRVKERIVLSQEGQDPDMISDSPIKGSRIRKPVCQSVHAENFPFNIKNSKVKKNKFSNYDKVIESDGDLLRDKGDNTINCMLK</sequence>
<dbReference type="AlphaFoldDB" id="A0AAQ3QIT7"/>